<accession>A0A1J4TXP6</accession>
<evidence type="ECO:0000313" key="1">
    <source>
        <dbReference type="EMBL" id="OIO17100.1"/>
    </source>
</evidence>
<sequence>MSSNIRISPSIASLFFGVSERSIRRAVWKKELSVIVHQGRYKINLNDLIIWSNKKPSRRKKMDEEGIGQYVEKWKI</sequence>
<evidence type="ECO:0008006" key="3">
    <source>
        <dbReference type="Google" id="ProtNLM"/>
    </source>
</evidence>
<gene>
    <name evidence="1" type="ORF">AUJ29_01935</name>
</gene>
<proteinExistence type="predicted"/>
<comment type="caution">
    <text evidence="1">The sequence shown here is derived from an EMBL/GenBank/DDBJ whole genome shotgun (WGS) entry which is preliminary data.</text>
</comment>
<organism evidence="1 2">
    <name type="scientific">Candidatus Kuenenbacteria bacterium CG1_02_38_13</name>
    <dbReference type="NCBI Taxonomy" id="1805235"/>
    <lineage>
        <taxon>Bacteria</taxon>
        <taxon>Candidatus Kueneniibacteriota</taxon>
    </lineage>
</organism>
<dbReference type="AlphaFoldDB" id="A0A1J4TXP6"/>
<dbReference type="Proteomes" id="UP000182465">
    <property type="component" value="Unassembled WGS sequence"/>
</dbReference>
<reference evidence="1 2" key="1">
    <citation type="journal article" date="2016" name="Environ. Microbiol.">
        <title>Genomic resolution of a cold subsurface aquifer community provides metabolic insights for novel microbes adapted to high CO concentrations.</title>
        <authorList>
            <person name="Probst A.J."/>
            <person name="Castelle C.J."/>
            <person name="Singh A."/>
            <person name="Brown C.T."/>
            <person name="Anantharaman K."/>
            <person name="Sharon I."/>
            <person name="Hug L.A."/>
            <person name="Burstein D."/>
            <person name="Emerson J.B."/>
            <person name="Thomas B.C."/>
            <person name="Banfield J.F."/>
        </authorList>
    </citation>
    <scope>NUCLEOTIDE SEQUENCE [LARGE SCALE GENOMIC DNA]</scope>
    <source>
        <strain evidence="1">CG1_02_38_13</strain>
    </source>
</reference>
<name>A0A1J4TXP6_9BACT</name>
<evidence type="ECO:0000313" key="2">
    <source>
        <dbReference type="Proteomes" id="UP000182465"/>
    </source>
</evidence>
<protein>
    <recommendedName>
        <fullName evidence="3">Helix-turn-helix domain-containing protein</fullName>
    </recommendedName>
</protein>
<dbReference type="EMBL" id="MNVB01000042">
    <property type="protein sequence ID" value="OIO17100.1"/>
    <property type="molecule type" value="Genomic_DNA"/>
</dbReference>